<dbReference type="Proteomes" id="UP001596137">
    <property type="component" value="Unassembled WGS sequence"/>
</dbReference>
<name>A0ABW1NC79_9ACTN</name>
<accession>A0ABW1NC79</accession>
<keyword evidence="2" id="KW-1185">Reference proteome</keyword>
<evidence type="ECO:0008006" key="3">
    <source>
        <dbReference type="Google" id="ProtNLM"/>
    </source>
</evidence>
<comment type="caution">
    <text evidence="1">The sequence shown here is derived from an EMBL/GenBank/DDBJ whole genome shotgun (WGS) entry which is preliminary data.</text>
</comment>
<evidence type="ECO:0000313" key="2">
    <source>
        <dbReference type="Proteomes" id="UP001596137"/>
    </source>
</evidence>
<dbReference type="RefSeq" id="WP_380748209.1">
    <property type="nucleotide sequence ID" value="NZ_JBHSRF010000007.1"/>
</dbReference>
<sequence length="144" mass="15858">MAEIEFDEVITHFRRIEKATAEVLTKSVLIVEKTSHNTVAYAQGLVRVDTGNLRSTIGADLDGDGMGFEAGPTAEYGADVEYGTRPHVIRPSQKKALFWEGGEHPVRKVNHPGTAPQPYMRPAFDRATREFDAAIDAVVRDAFS</sequence>
<reference evidence="2" key="1">
    <citation type="journal article" date="2019" name="Int. J. Syst. Evol. Microbiol.">
        <title>The Global Catalogue of Microorganisms (GCM) 10K type strain sequencing project: providing services to taxonomists for standard genome sequencing and annotation.</title>
        <authorList>
            <consortium name="The Broad Institute Genomics Platform"/>
            <consortium name="The Broad Institute Genome Sequencing Center for Infectious Disease"/>
            <person name="Wu L."/>
            <person name="Ma J."/>
        </authorList>
    </citation>
    <scope>NUCLEOTIDE SEQUENCE [LARGE SCALE GENOMIC DNA]</scope>
    <source>
        <strain evidence="2">JCM 30346</strain>
    </source>
</reference>
<dbReference type="EMBL" id="JBHSRF010000007">
    <property type="protein sequence ID" value="MFC6080920.1"/>
    <property type="molecule type" value="Genomic_DNA"/>
</dbReference>
<protein>
    <recommendedName>
        <fullName evidence="3">HK97 gp10 family phage protein</fullName>
    </recommendedName>
</protein>
<evidence type="ECO:0000313" key="1">
    <source>
        <dbReference type="EMBL" id="MFC6080920.1"/>
    </source>
</evidence>
<organism evidence="1 2">
    <name type="scientific">Sphaerisporangium aureirubrum</name>
    <dbReference type="NCBI Taxonomy" id="1544736"/>
    <lineage>
        <taxon>Bacteria</taxon>
        <taxon>Bacillati</taxon>
        <taxon>Actinomycetota</taxon>
        <taxon>Actinomycetes</taxon>
        <taxon>Streptosporangiales</taxon>
        <taxon>Streptosporangiaceae</taxon>
        <taxon>Sphaerisporangium</taxon>
    </lineage>
</organism>
<gene>
    <name evidence="1" type="ORF">ACFP1K_07090</name>
</gene>
<proteinExistence type="predicted"/>